<dbReference type="SUPFAM" id="SSF103378">
    <property type="entry name" value="2-methylcitrate dehydratase PrpD"/>
    <property type="match status" value="1"/>
</dbReference>
<accession>A0A1G7MFV7</accession>
<dbReference type="PANTHER" id="PTHR16943">
    <property type="entry name" value="2-METHYLCITRATE DEHYDRATASE-RELATED"/>
    <property type="match status" value="1"/>
</dbReference>
<proteinExistence type="inferred from homology"/>
<evidence type="ECO:0000313" key="4">
    <source>
        <dbReference type="EMBL" id="SDF60575.1"/>
    </source>
</evidence>
<dbReference type="Proteomes" id="UP000182284">
    <property type="component" value="Unassembled WGS sequence"/>
</dbReference>
<comment type="similarity">
    <text evidence="1">Belongs to the PrpD family.</text>
</comment>
<reference evidence="4 5" key="1">
    <citation type="submission" date="2016-10" db="EMBL/GenBank/DDBJ databases">
        <authorList>
            <person name="de Groot N.N."/>
        </authorList>
    </citation>
    <scope>NUCLEOTIDE SEQUENCE [LARGE SCALE GENOMIC DNA]</scope>
    <source>
        <strain evidence="4 5">DSM 27375</strain>
    </source>
</reference>
<dbReference type="InterPro" id="IPR045337">
    <property type="entry name" value="MmgE_PrpD_C"/>
</dbReference>
<dbReference type="GO" id="GO:0016829">
    <property type="term" value="F:lyase activity"/>
    <property type="evidence" value="ECO:0007669"/>
    <property type="project" value="InterPro"/>
</dbReference>
<dbReference type="OrthoDB" id="9795089at2"/>
<evidence type="ECO:0000313" key="5">
    <source>
        <dbReference type="Proteomes" id="UP000182284"/>
    </source>
</evidence>
<dbReference type="InterPro" id="IPR045336">
    <property type="entry name" value="MmgE_PrpD_N"/>
</dbReference>
<dbReference type="PANTHER" id="PTHR16943:SF8">
    <property type="entry name" value="2-METHYLCITRATE DEHYDRATASE"/>
    <property type="match status" value="1"/>
</dbReference>
<evidence type="ECO:0000256" key="1">
    <source>
        <dbReference type="ARBA" id="ARBA00006174"/>
    </source>
</evidence>
<name>A0A1G7MFV7_9RHOB</name>
<organism evidence="4 5">
    <name type="scientific">Celeribacter baekdonensis</name>
    <dbReference type="NCBI Taxonomy" id="875171"/>
    <lineage>
        <taxon>Bacteria</taxon>
        <taxon>Pseudomonadati</taxon>
        <taxon>Pseudomonadota</taxon>
        <taxon>Alphaproteobacteria</taxon>
        <taxon>Rhodobacterales</taxon>
        <taxon>Roseobacteraceae</taxon>
        <taxon>Celeribacter</taxon>
    </lineage>
</organism>
<dbReference type="InterPro" id="IPR042188">
    <property type="entry name" value="MmgE/PrpD_sf_2"/>
</dbReference>
<dbReference type="EMBL" id="FNBL01000005">
    <property type="protein sequence ID" value="SDF60575.1"/>
    <property type="molecule type" value="Genomic_DNA"/>
</dbReference>
<dbReference type="Gene3D" id="1.10.4100.10">
    <property type="entry name" value="2-methylcitrate dehydratase PrpD"/>
    <property type="match status" value="1"/>
</dbReference>
<dbReference type="InterPro" id="IPR005656">
    <property type="entry name" value="MmgE_PrpD"/>
</dbReference>
<dbReference type="Gene3D" id="3.30.1330.120">
    <property type="entry name" value="2-methylcitrate dehydratase PrpD"/>
    <property type="match status" value="1"/>
</dbReference>
<evidence type="ECO:0000259" key="3">
    <source>
        <dbReference type="Pfam" id="PF19305"/>
    </source>
</evidence>
<dbReference type="Pfam" id="PF19305">
    <property type="entry name" value="MmgE_PrpD_C"/>
    <property type="match status" value="1"/>
</dbReference>
<dbReference type="InterPro" id="IPR036148">
    <property type="entry name" value="MmgE/PrpD_sf"/>
</dbReference>
<feature type="domain" description="MmgE/PrpD C-terminal" evidence="3">
    <location>
        <begin position="267"/>
        <end position="422"/>
    </location>
</feature>
<sequence length="451" mass="48103">MSLSFELATRAQALDPKHFDPEALGFARVAIADMIGCALLGAQSQTTHSALLTGVQGTGPCHVLGRFERLSRLDAAFVNGVSGHALDYDDTSKSLSGHPTVIIIPAILPLAETMGTTGRELLDAYVIGVETATRFARGVNFAHYEKGWHPTATLGIFGAVVSAGILLKLDTTKMAHAISMAASLASGIKANFGTDTKPLHAGLSARNGLFAALMAADGVNASPTAMEHPQGFLEVFNGKGHYEIERMLTGWGAPLDLMSPGISIKKYPCVYSVHAAIDAVIALHNGPLSDSTQVEDVVVRMHPRRLLPHVRNAPTSALNAKFSLPYAVARGLVNGAVRLEHFEERALHDPEVTRVMDLIRMEETGPEFSDYGAEVQVCLKNGSTVRAFVDVPLGRGPESPLPQEMLEAKFRDCASRSLSDAGTAEVFDMLMRLDSLPDVAQLTTTIASATL</sequence>
<protein>
    <submittedName>
        <fullName evidence="4">2-methylcitrate dehydratase PrpD</fullName>
    </submittedName>
</protein>
<gene>
    <name evidence="4" type="ORF">SAMN04488117_105216</name>
</gene>
<dbReference type="InterPro" id="IPR042183">
    <property type="entry name" value="MmgE/PrpD_sf_1"/>
</dbReference>
<dbReference type="AlphaFoldDB" id="A0A1G7MFV7"/>
<evidence type="ECO:0000259" key="2">
    <source>
        <dbReference type="Pfam" id="PF03972"/>
    </source>
</evidence>
<feature type="domain" description="MmgE/PrpD N-terminal" evidence="2">
    <location>
        <begin position="6"/>
        <end position="243"/>
    </location>
</feature>
<dbReference type="RefSeq" id="WP_074644935.1">
    <property type="nucleotide sequence ID" value="NZ_FNBL01000005.1"/>
</dbReference>
<dbReference type="Pfam" id="PF03972">
    <property type="entry name" value="MmgE_PrpD_N"/>
    <property type="match status" value="1"/>
</dbReference>